<dbReference type="CDD" id="cd03360">
    <property type="entry name" value="LbH_AT_putative"/>
    <property type="match status" value="1"/>
</dbReference>
<dbReference type="InterPro" id="IPR001451">
    <property type="entry name" value="Hexapep"/>
</dbReference>
<evidence type="ECO:0000256" key="2">
    <source>
        <dbReference type="PIRSR" id="PIRSR620019-1"/>
    </source>
</evidence>
<feature type="domain" description="PglD N-terminal" evidence="4">
    <location>
        <begin position="5"/>
        <end position="71"/>
    </location>
</feature>
<keyword evidence="5" id="KW-0012">Acyltransferase</keyword>
<dbReference type="RefSeq" id="WP_004320168.1">
    <property type="nucleotide sequence ID" value="NZ_CP012543.1"/>
</dbReference>
<keyword evidence="5" id="KW-0808">Transferase</keyword>
<evidence type="ECO:0000256" key="3">
    <source>
        <dbReference type="PIRSR" id="PIRSR620019-2"/>
    </source>
</evidence>
<feature type="binding site" evidence="3">
    <location>
        <position position="157"/>
    </location>
    <ligand>
        <name>acetyl-CoA</name>
        <dbReference type="ChEBI" id="CHEBI:57288"/>
    </ligand>
</feature>
<dbReference type="PANTHER" id="PTHR43300:SF7">
    <property type="entry name" value="UDP-N-ACETYLBACILLOSAMINE N-ACETYLTRANSFERASE"/>
    <property type="match status" value="1"/>
</dbReference>
<proteinExistence type="inferred from homology"/>
<dbReference type="Proteomes" id="UP000502377">
    <property type="component" value="Chromosome"/>
</dbReference>
<organism evidence="5 6">
    <name type="scientific">Campylobacter rectus</name>
    <name type="common">Wolinella recta</name>
    <dbReference type="NCBI Taxonomy" id="203"/>
    <lineage>
        <taxon>Bacteria</taxon>
        <taxon>Pseudomonadati</taxon>
        <taxon>Campylobacterota</taxon>
        <taxon>Epsilonproteobacteria</taxon>
        <taxon>Campylobacterales</taxon>
        <taxon>Campylobacteraceae</taxon>
        <taxon>Campylobacter</taxon>
    </lineage>
</organism>
<dbReference type="PANTHER" id="PTHR43300">
    <property type="entry name" value="ACETYLTRANSFERASE"/>
    <property type="match status" value="1"/>
</dbReference>
<dbReference type="Pfam" id="PF00132">
    <property type="entry name" value="Hexapep"/>
    <property type="match status" value="2"/>
</dbReference>
<evidence type="ECO:0000313" key="5">
    <source>
        <dbReference type="EMBL" id="QCD47306.1"/>
    </source>
</evidence>
<name>A0A6G5QPC2_CAMRE</name>
<feature type="site" description="Increases basicity of active site His" evidence="2">
    <location>
        <position position="128"/>
    </location>
</feature>
<dbReference type="Pfam" id="PF17836">
    <property type="entry name" value="PglD_N"/>
    <property type="match status" value="1"/>
</dbReference>
<dbReference type="EMBL" id="CP012543">
    <property type="protein sequence ID" value="QCD47306.1"/>
    <property type="molecule type" value="Genomic_DNA"/>
</dbReference>
<dbReference type="EC" id="2.3.1.203" evidence="5"/>
<feature type="active site" description="Proton acceptor" evidence="2">
    <location>
        <position position="127"/>
    </location>
</feature>
<evidence type="ECO:0000256" key="1">
    <source>
        <dbReference type="ARBA" id="ARBA00007274"/>
    </source>
</evidence>
<dbReference type="Gene3D" id="3.40.50.20">
    <property type="match status" value="1"/>
</dbReference>
<sequence length="201" mass="20734">MAATKIYVYGFSGHGAVVADVARACGYGEIVFLDDAKFDGKSVLKFDPSLEKADVIVAIGDNKIRRILQERVKNAGFVLVNLIHPSAVISKSAQVGEGAVVMPNAVINARAVIGEGAIINTGAIIEHDCEIGDFAHISPNAALAGGVIVGQNTHVGIGSCIIQCVKIGANCIIGAGSVVVRDIADGSVAYGNPAKIRRNLS</sequence>
<dbReference type="KEGG" id="crx:CRECT_1673"/>
<dbReference type="NCBIfam" id="TIGR03570">
    <property type="entry name" value="NeuD_NnaD"/>
    <property type="match status" value="1"/>
</dbReference>
<reference evidence="5 6" key="1">
    <citation type="submission" date="2016-07" db="EMBL/GenBank/DDBJ databases">
        <title>Comparative genomics of the Campylobacter concisus group.</title>
        <authorList>
            <person name="Miller W.G."/>
            <person name="Yee E."/>
            <person name="Chapman M.H."/>
            <person name="Huynh S."/>
            <person name="Bono J.L."/>
            <person name="On S.L.W."/>
            <person name="StLeger J."/>
            <person name="Foster G."/>
            <person name="Parker C.T."/>
        </authorList>
    </citation>
    <scope>NUCLEOTIDE SEQUENCE [LARGE SCALE GENOMIC DNA]</scope>
    <source>
        <strain evidence="5 6">ATCC 33238</strain>
    </source>
</reference>
<dbReference type="InterPro" id="IPR041561">
    <property type="entry name" value="PglD_N"/>
</dbReference>
<dbReference type="InterPro" id="IPR011004">
    <property type="entry name" value="Trimer_LpxA-like_sf"/>
</dbReference>
<dbReference type="InterPro" id="IPR020019">
    <property type="entry name" value="AcTrfase_PglD-like"/>
</dbReference>
<accession>A0A6G5QPC2</accession>
<dbReference type="AlphaFoldDB" id="A0A6G5QPC2"/>
<dbReference type="SUPFAM" id="SSF51161">
    <property type="entry name" value="Trimeric LpxA-like enzymes"/>
    <property type="match status" value="1"/>
</dbReference>
<evidence type="ECO:0000259" key="4">
    <source>
        <dbReference type="Pfam" id="PF17836"/>
    </source>
</evidence>
<feature type="binding site" evidence="3">
    <location>
        <begin position="12"/>
        <end position="14"/>
    </location>
    <ligand>
        <name>substrate</name>
    </ligand>
</feature>
<evidence type="ECO:0000313" key="6">
    <source>
        <dbReference type="Proteomes" id="UP000502377"/>
    </source>
</evidence>
<dbReference type="GO" id="GO:0016746">
    <property type="term" value="F:acyltransferase activity"/>
    <property type="evidence" value="ECO:0007669"/>
    <property type="project" value="UniProtKB-KW"/>
</dbReference>
<gene>
    <name evidence="5" type="primary">pglD</name>
    <name evidence="5" type="ORF">CRECT_1673</name>
</gene>
<dbReference type="InterPro" id="IPR050179">
    <property type="entry name" value="Trans_hexapeptide_repeat"/>
</dbReference>
<feature type="binding site" evidence="3">
    <location>
        <position position="136"/>
    </location>
    <ligand>
        <name>acetyl-CoA</name>
        <dbReference type="ChEBI" id="CHEBI:57288"/>
    </ligand>
</feature>
<comment type="similarity">
    <text evidence="1">Belongs to the transferase hexapeptide repeat family.</text>
</comment>
<feature type="binding site" evidence="3">
    <location>
        <position position="60"/>
    </location>
    <ligand>
        <name>substrate</name>
    </ligand>
</feature>
<protein>
    <submittedName>
        <fullName evidence="5">UDP-4-amino-4, 6-dideoxy-alpha-D-N-acetyl-D-glucosamine N-acetyltransferase</fullName>
        <ecNumber evidence="5">2.3.1.203</ecNumber>
    </submittedName>
</protein>
<dbReference type="Gene3D" id="2.160.10.10">
    <property type="entry name" value="Hexapeptide repeat proteins"/>
    <property type="match status" value="1"/>
</dbReference>
<feature type="binding site" evidence="3">
    <location>
        <begin position="34"/>
        <end position="35"/>
    </location>
    <ligand>
        <name>substrate</name>
    </ligand>
</feature>